<dbReference type="GO" id="GO:0020037">
    <property type="term" value="F:heme binding"/>
    <property type="evidence" value="ECO:0007669"/>
    <property type="project" value="InterPro"/>
</dbReference>
<protein>
    <submittedName>
        <fullName evidence="7">Abieta-7,13-dien-18-ol hydroxylase</fullName>
        <ecNumber evidence="7">1.14.14.145</ecNumber>
    </submittedName>
</protein>
<organism evidence="7 8">
    <name type="scientific">Helianthus annuus</name>
    <name type="common">Common sunflower</name>
    <dbReference type="NCBI Taxonomy" id="4232"/>
    <lineage>
        <taxon>Eukaryota</taxon>
        <taxon>Viridiplantae</taxon>
        <taxon>Streptophyta</taxon>
        <taxon>Embryophyta</taxon>
        <taxon>Tracheophyta</taxon>
        <taxon>Spermatophyta</taxon>
        <taxon>Magnoliopsida</taxon>
        <taxon>eudicotyledons</taxon>
        <taxon>Gunneridae</taxon>
        <taxon>Pentapetalae</taxon>
        <taxon>asterids</taxon>
        <taxon>campanulids</taxon>
        <taxon>Asterales</taxon>
        <taxon>Asteraceae</taxon>
        <taxon>Asteroideae</taxon>
        <taxon>Heliantheae alliance</taxon>
        <taxon>Heliantheae</taxon>
        <taxon>Helianthus</taxon>
    </lineage>
</organism>
<evidence type="ECO:0000256" key="1">
    <source>
        <dbReference type="ARBA" id="ARBA00001971"/>
    </source>
</evidence>
<keyword evidence="8" id="KW-1185">Reference proteome</keyword>
<dbReference type="PANTHER" id="PTHR24296">
    <property type="entry name" value="CYTOCHROME P450"/>
    <property type="match status" value="1"/>
</dbReference>
<comment type="caution">
    <text evidence="7">The sequence shown here is derived from an EMBL/GenBank/DDBJ whole genome shotgun (WGS) entry which is preliminary data.</text>
</comment>
<reference evidence="7" key="2">
    <citation type="submission" date="2020-06" db="EMBL/GenBank/DDBJ databases">
        <title>Helianthus annuus Genome sequencing and assembly Release 2.</title>
        <authorList>
            <person name="Gouzy J."/>
            <person name="Langlade N."/>
            <person name="Munos S."/>
        </authorList>
    </citation>
    <scope>NUCLEOTIDE SEQUENCE</scope>
    <source>
        <tissue evidence="7">Leaves</tissue>
    </source>
</reference>
<dbReference type="Gene3D" id="1.10.630.10">
    <property type="entry name" value="Cytochrome P450"/>
    <property type="match status" value="1"/>
</dbReference>
<comment type="cofactor">
    <cofactor evidence="1">
        <name>heme</name>
        <dbReference type="ChEBI" id="CHEBI:30413"/>
    </cofactor>
</comment>
<evidence type="ECO:0000256" key="3">
    <source>
        <dbReference type="ARBA" id="ARBA00022723"/>
    </source>
</evidence>
<proteinExistence type="inferred from homology"/>
<sequence length="226" mass="26015">MTMDIIGNAVFILPVITTLFLLIILLYIYNEHQLHGKKYHPVGGTVLSMLINYKRLHHYMSDLSAKYKTYRLLSPFRNEVYTSDPANVEYILKTNFENYGKELLGDGIFAVDGDKWREQRKVSSSQFSMKVLRDFSTIIFKKYAIKLGNILSEAASSKQKMDINVSFYISLSPTISYLTPFMRVCVCRAVNELNVQPTVREPFGGKFIYVRSISLTNEHEHKISFG</sequence>
<dbReference type="Proteomes" id="UP000215914">
    <property type="component" value="Unassembled WGS sequence"/>
</dbReference>
<reference evidence="7" key="1">
    <citation type="journal article" date="2017" name="Nature">
        <title>The sunflower genome provides insights into oil metabolism, flowering and Asterid evolution.</title>
        <authorList>
            <person name="Badouin H."/>
            <person name="Gouzy J."/>
            <person name="Grassa C.J."/>
            <person name="Murat F."/>
            <person name="Staton S.E."/>
            <person name="Cottret L."/>
            <person name="Lelandais-Briere C."/>
            <person name="Owens G.L."/>
            <person name="Carrere S."/>
            <person name="Mayjonade B."/>
            <person name="Legrand L."/>
            <person name="Gill N."/>
            <person name="Kane N.C."/>
            <person name="Bowers J.E."/>
            <person name="Hubner S."/>
            <person name="Bellec A."/>
            <person name="Berard A."/>
            <person name="Berges H."/>
            <person name="Blanchet N."/>
            <person name="Boniface M.C."/>
            <person name="Brunel D."/>
            <person name="Catrice O."/>
            <person name="Chaidir N."/>
            <person name="Claudel C."/>
            <person name="Donnadieu C."/>
            <person name="Faraut T."/>
            <person name="Fievet G."/>
            <person name="Helmstetter N."/>
            <person name="King M."/>
            <person name="Knapp S.J."/>
            <person name="Lai Z."/>
            <person name="Le Paslier M.C."/>
            <person name="Lippi Y."/>
            <person name="Lorenzon L."/>
            <person name="Mandel J.R."/>
            <person name="Marage G."/>
            <person name="Marchand G."/>
            <person name="Marquand E."/>
            <person name="Bret-Mestries E."/>
            <person name="Morien E."/>
            <person name="Nambeesan S."/>
            <person name="Nguyen T."/>
            <person name="Pegot-Espagnet P."/>
            <person name="Pouilly N."/>
            <person name="Raftis F."/>
            <person name="Sallet E."/>
            <person name="Schiex T."/>
            <person name="Thomas J."/>
            <person name="Vandecasteele C."/>
            <person name="Vares D."/>
            <person name="Vear F."/>
            <person name="Vautrin S."/>
            <person name="Crespi M."/>
            <person name="Mangin B."/>
            <person name="Burke J.M."/>
            <person name="Salse J."/>
            <person name="Munos S."/>
            <person name="Vincourt P."/>
            <person name="Rieseberg L.H."/>
            <person name="Langlade N.B."/>
        </authorList>
    </citation>
    <scope>NUCLEOTIDE SEQUENCE</scope>
    <source>
        <tissue evidence="7">Leaves</tissue>
    </source>
</reference>
<gene>
    <name evidence="7" type="ORF">HanXRQr2_Chr03g0138121</name>
</gene>
<evidence type="ECO:0000313" key="8">
    <source>
        <dbReference type="Proteomes" id="UP000215914"/>
    </source>
</evidence>
<keyword evidence="5" id="KW-0408">Iron</keyword>
<dbReference type="AlphaFoldDB" id="A0A9K3NYJ6"/>
<dbReference type="EC" id="1.14.14.145" evidence="7"/>
<dbReference type="Pfam" id="PF00067">
    <property type="entry name" value="p450"/>
    <property type="match status" value="1"/>
</dbReference>
<evidence type="ECO:0000256" key="5">
    <source>
        <dbReference type="ARBA" id="ARBA00023004"/>
    </source>
</evidence>
<name>A0A9K3NYJ6_HELAN</name>
<accession>A0A9K3NYJ6</accession>
<keyword evidence="6" id="KW-1133">Transmembrane helix</keyword>
<dbReference type="GO" id="GO:0036204">
    <property type="term" value="F:abieta-7,13-dien-18-ol hydroxylase activity"/>
    <property type="evidence" value="ECO:0007669"/>
    <property type="project" value="UniProtKB-EC"/>
</dbReference>
<keyword evidence="3" id="KW-0479">Metal-binding</keyword>
<evidence type="ECO:0000256" key="2">
    <source>
        <dbReference type="ARBA" id="ARBA00010617"/>
    </source>
</evidence>
<dbReference type="GO" id="GO:0005506">
    <property type="term" value="F:iron ion binding"/>
    <property type="evidence" value="ECO:0007669"/>
    <property type="project" value="InterPro"/>
</dbReference>
<evidence type="ECO:0000313" key="7">
    <source>
        <dbReference type="EMBL" id="KAF5816785.1"/>
    </source>
</evidence>
<feature type="transmembrane region" description="Helical" evidence="6">
    <location>
        <begin position="6"/>
        <end position="29"/>
    </location>
</feature>
<dbReference type="SUPFAM" id="SSF48264">
    <property type="entry name" value="Cytochrome P450"/>
    <property type="match status" value="1"/>
</dbReference>
<dbReference type="Gramene" id="mRNA:HanXRQr2_Chr03g0138121">
    <property type="protein sequence ID" value="mRNA:HanXRQr2_Chr03g0138121"/>
    <property type="gene ID" value="HanXRQr2_Chr03g0138121"/>
</dbReference>
<dbReference type="InterPro" id="IPR001128">
    <property type="entry name" value="Cyt_P450"/>
</dbReference>
<keyword evidence="4 7" id="KW-0560">Oxidoreductase</keyword>
<keyword evidence="6" id="KW-0472">Membrane</keyword>
<evidence type="ECO:0000256" key="4">
    <source>
        <dbReference type="ARBA" id="ARBA00023002"/>
    </source>
</evidence>
<keyword evidence="6" id="KW-0812">Transmembrane</keyword>
<dbReference type="EMBL" id="MNCJ02000318">
    <property type="protein sequence ID" value="KAF5816785.1"/>
    <property type="molecule type" value="Genomic_DNA"/>
</dbReference>
<dbReference type="InterPro" id="IPR036396">
    <property type="entry name" value="Cyt_P450_sf"/>
</dbReference>
<comment type="similarity">
    <text evidence="2">Belongs to the cytochrome P450 family.</text>
</comment>
<evidence type="ECO:0000256" key="6">
    <source>
        <dbReference type="SAM" id="Phobius"/>
    </source>
</evidence>